<dbReference type="EMBL" id="UZAH01003128">
    <property type="protein sequence ID" value="VDO23852.1"/>
    <property type="molecule type" value="Genomic_DNA"/>
</dbReference>
<dbReference type="AlphaFoldDB" id="A0A183F7U1"/>
<protein>
    <submittedName>
        <fullName evidence="4">CCHC-type domain-containing protein</fullName>
    </submittedName>
</protein>
<evidence type="ECO:0000313" key="4">
    <source>
        <dbReference type="WBParaSite" id="HPBE_0000223301-mRNA-1"/>
    </source>
</evidence>
<evidence type="ECO:0000313" key="3">
    <source>
        <dbReference type="Proteomes" id="UP000050761"/>
    </source>
</evidence>
<name>A0A183F7U1_HELPZ</name>
<reference evidence="2 3" key="1">
    <citation type="submission" date="2018-11" db="EMBL/GenBank/DDBJ databases">
        <authorList>
            <consortium name="Pathogen Informatics"/>
        </authorList>
    </citation>
    <scope>NUCLEOTIDE SEQUENCE [LARGE SCALE GENOMIC DNA]</scope>
</reference>
<dbReference type="OrthoDB" id="5875301at2759"/>
<organism evidence="3 4">
    <name type="scientific">Heligmosomoides polygyrus</name>
    <name type="common">Parasitic roundworm</name>
    <dbReference type="NCBI Taxonomy" id="6339"/>
    <lineage>
        <taxon>Eukaryota</taxon>
        <taxon>Metazoa</taxon>
        <taxon>Ecdysozoa</taxon>
        <taxon>Nematoda</taxon>
        <taxon>Chromadorea</taxon>
        <taxon>Rhabditida</taxon>
        <taxon>Rhabditina</taxon>
        <taxon>Rhabditomorpha</taxon>
        <taxon>Strongyloidea</taxon>
        <taxon>Heligmosomidae</taxon>
        <taxon>Heligmosomoides</taxon>
    </lineage>
</organism>
<feature type="region of interest" description="Disordered" evidence="1">
    <location>
        <begin position="1"/>
        <end position="22"/>
    </location>
</feature>
<gene>
    <name evidence="2" type="ORF">HPBE_LOCUS2234</name>
</gene>
<keyword evidence="3" id="KW-1185">Reference proteome</keyword>
<proteinExistence type="predicted"/>
<reference evidence="4" key="2">
    <citation type="submission" date="2019-09" db="UniProtKB">
        <authorList>
            <consortium name="WormBaseParasite"/>
        </authorList>
    </citation>
    <scope>IDENTIFICATION</scope>
</reference>
<feature type="compositionally biased region" description="Basic and acidic residues" evidence="1">
    <location>
        <begin position="8"/>
        <end position="17"/>
    </location>
</feature>
<evidence type="ECO:0000313" key="2">
    <source>
        <dbReference type="EMBL" id="VDO23852.1"/>
    </source>
</evidence>
<accession>A0A3P7X2P0</accession>
<dbReference type="Proteomes" id="UP000050761">
    <property type="component" value="Unassembled WGS sequence"/>
</dbReference>
<sequence length="177" mass="21015">MNNGPHNIGRDRERDNEVAQGRQQRRAVLLEELARFEERARPIRHGLRAIPERKQEMFSTGICATMECVFCREPGAHYSDSCPDFTDGDQRYQIVKDRKRCPLCMEHCERRGYCAYIDKKCFYCTRARNTIFEQHRPRDNGHHTALCTIPERMKEARVELNRIEQEIQTCKWILQDL</sequence>
<accession>A0A183F7U1</accession>
<evidence type="ECO:0000256" key="1">
    <source>
        <dbReference type="SAM" id="MobiDB-lite"/>
    </source>
</evidence>
<dbReference type="WBParaSite" id="HPBE_0000223301-mRNA-1">
    <property type="protein sequence ID" value="HPBE_0000223301-mRNA-1"/>
    <property type="gene ID" value="HPBE_0000223301"/>
</dbReference>